<evidence type="ECO:0000313" key="3">
    <source>
        <dbReference type="Proteomes" id="UP000570474"/>
    </source>
</evidence>
<comment type="caution">
    <text evidence="2">The sequence shown here is derived from an EMBL/GenBank/DDBJ whole genome shotgun (WGS) entry which is preliminary data.</text>
</comment>
<dbReference type="AlphaFoldDB" id="A0A847RUG4"/>
<name>A0A847RUG4_9BACT</name>
<dbReference type="RefSeq" id="WP_168869025.1">
    <property type="nucleotide sequence ID" value="NZ_JABAIA010000001.1"/>
</dbReference>
<protein>
    <submittedName>
        <fullName evidence="2">Uncharacterized protein</fullName>
    </submittedName>
</protein>
<keyword evidence="3" id="KW-1185">Reference proteome</keyword>
<dbReference type="EMBL" id="JABAIA010000001">
    <property type="protein sequence ID" value="NLR63001.1"/>
    <property type="molecule type" value="Genomic_DNA"/>
</dbReference>
<proteinExistence type="predicted"/>
<gene>
    <name evidence="2" type="ORF">HGH92_01660</name>
</gene>
<reference evidence="2 3" key="1">
    <citation type="submission" date="2020-04" db="EMBL/GenBank/DDBJ databases">
        <authorList>
            <person name="Yin C."/>
        </authorList>
    </citation>
    <scope>NUCLEOTIDE SEQUENCE [LARGE SCALE GENOMIC DNA]</scope>
    <source>
        <strain evidence="2 3">Ae27</strain>
    </source>
</reference>
<sequence length="56" mass="6569">MGYIKEPKGVDWVVDPKPLTDKDRQIISEAIHYYKSTGRKLKPSHKRNDNSNKKTR</sequence>
<feature type="region of interest" description="Disordered" evidence="1">
    <location>
        <begin position="35"/>
        <end position="56"/>
    </location>
</feature>
<accession>A0A847RUG4</accession>
<feature type="compositionally biased region" description="Basic and acidic residues" evidence="1">
    <location>
        <begin position="46"/>
        <end position="56"/>
    </location>
</feature>
<organism evidence="2 3">
    <name type="scientific">Chitinophaga varians</name>
    <dbReference type="NCBI Taxonomy" id="2202339"/>
    <lineage>
        <taxon>Bacteria</taxon>
        <taxon>Pseudomonadati</taxon>
        <taxon>Bacteroidota</taxon>
        <taxon>Chitinophagia</taxon>
        <taxon>Chitinophagales</taxon>
        <taxon>Chitinophagaceae</taxon>
        <taxon>Chitinophaga</taxon>
    </lineage>
</organism>
<evidence type="ECO:0000256" key="1">
    <source>
        <dbReference type="SAM" id="MobiDB-lite"/>
    </source>
</evidence>
<dbReference type="Proteomes" id="UP000570474">
    <property type="component" value="Unassembled WGS sequence"/>
</dbReference>
<evidence type="ECO:0000313" key="2">
    <source>
        <dbReference type="EMBL" id="NLR63001.1"/>
    </source>
</evidence>